<dbReference type="Proteomes" id="UP000828390">
    <property type="component" value="Unassembled WGS sequence"/>
</dbReference>
<dbReference type="AlphaFoldDB" id="A0A9D4I2Q7"/>
<keyword evidence="2" id="KW-1185">Reference proteome</keyword>
<protein>
    <submittedName>
        <fullName evidence="1">Uncharacterized protein</fullName>
    </submittedName>
</protein>
<sequence>MSATVHETFMYNRLSETRHIGVLSKNVCKKPFIKSDKSSMAEKQARADALKVRAAFAKKEAKLKKRKAALGADLELLSEQKRAAVVNAEVSALESLRGSLKGSNSNVHVKNALDHEGEFANVHSY</sequence>
<evidence type="ECO:0000313" key="2">
    <source>
        <dbReference type="Proteomes" id="UP000828390"/>
    </source>
</evidence>
<comment type="caution">
    <text evidence="1">The sequence shown here is derived from an EMBL/GenBank/DDBJ whole genome shotgun (WGS) entry which is preliminary data.</text>
</comment>
<reference evidence="1" key="2">
    <citation type="submission" date="2020-11" db="EMBL/GenBank/DDBJ databases">
        <authorList>
            <person name="McCartney M.A."/>
            <person name="Auch B."/>
            <person name="Kono T."/>
            <person name="Mallez S."/>
            <person name="Becker A."/>
            <person name="Gohl D.M."/>
            <person name="Silverstein K.A.T."/>
            <person name="Koren S."/>
            <person name="Bechman K.B."/>
            <person name="Herman A."/>
            <person name="Abrahante J.E."/>
            <person name="Garbe J."/>
        </authorList>
    </citation>
    <scope>NUCLEOTIDE SEQUENCE</scope>
    <source>
        <strain evidence="1">Duluth1</strain>
        <tissue evidence="1">Whole animal</tissue>
    </source>
</reference>
<evidence type="ECO:0000313" key="1">
    <source>
        <dbReference type="EMBL" id="KAH3742073.1"/>
    </source>
</evidence>
<proteinExistence type="predicted"/>
<dbReference type="EMBL" id="JAIWYP010000011">
    <property type="protein sequence ID" value="KAH3742073.1"/>
    <property type="molecule type" value="Genomic_DNA"/>
</dbReference>
<name>A0A9D4I2Q7_DREPO</name>
<organism evidence="1 2">
    <name type="scientific">Dreissena polymorpha</name>
    <name type="common">Zebra mussel</name>
    <name type="synonym">Mytilus polymorpha</name>
    <dbReference type="NCBI Taxonomy" id="45954"/>
    <lineage>
        <taxon>Eukaryota</taxon>
        <taxon>Metazoa</taxon>
        <taxon>Spiralia</taxon>
        <taxon>Lophotrochozoa</taxon>
        <taxon>Mollusca</taxon>
        <taxon>Bivalvia</taxon>
        <taxon>Autobranchia</taxon>
        <taxon>Heteroconchia</taxon>
        <taxon>Euheterodonta</taxon>
        <taxon>Imparidentia</taxon>
        <taxon>Neoheterodontei</taxon>
        <taxon>Myida</taxon>
        <taxon>Dreissenoidea</taxon>
        <taxon>Dreissenidae</taxon>
        <taxon>Dreissena</taxon>
    </lineage>
</organism>
<accession>A0A9D4I2Q7</accession>
<gene>
    <name evidence="1" type="ORF">DPMN_048807</name>
</gene>
<reference evidence="1" key="1">
    <citation type="journal article" date="2019" name="bioRxiv">
        <title>The Genome of the Zebra Mussel, Dreissena polymorpha: A Resource for Invasive Species Research.</title>
        <authorList>
            <person name="McCartney M.A."/>
            <person name="Auch B."/>
            <person name="Kono T."/>
            <person name="Mallez S."/>
            <person name="Zhang Y."/>
            <person name="Obille A."/>
            <person name="Becker A."/>
            <person name="Abrahante J.E."/>
            <person name="Garbe J."/>
            <person name="Badalamenti J.P."/>
            <person name="Herman A."/>
            <person name="Mangelson H."/>
            <person name="Liachko I."/>
            <person name="Sullivan S."/>
            <person name="Sone E.D."/>
            <person name="Koren S."/>
            <person name="Silverstein K.A.T."/>
            <person name="Beckman K.B."/>
            <person name="Gohl D.M."/>
        </authorList>
    </citation>
    <scope>NUCLEOTIDE SEQUENCE</scope>
    <source>
        <strain evidence="1">Duluth1</strain>
        <tissue evidence="1">Whole animal</tissue>
    </source>
</reference>